<evidence type="ECO:0000313" key="3">
    <source>
        <dbReference type="Proteomes" id="UP001280121"/>
    </source>
</evidence>
<gene>
    <name evidence="2" type="ORF">Ddye_032390</name>
</gene>
<dbReference type="Proteomes" id="UP001280121">
    <property type="component" value="Unassembled WGS sequence"/>
</dbReference>
<protein>
    <submittedName>
        <fullName evidence="2">Uncharacterized protein</fullName>
    </submittedName>
</protein>
<organism evidence="2 3">
    <name type="scientific">Dipteronia dyeriana</name>
    <dbReference type="NCBI Taxonomy" id="168575"/>
    <lineage>
        <taxon>Eukaryota</taxon>
        <taxon>Viridiplantae</taxon>
        <taxon>Streptophyta</taxon>
        <taxon>Embryophyta</taxon>
        <taxon>Tracheophyta</taxon>
        <taxon>Spermatophyta</taxon>
        <taxon>Magnoliopsida</taxon>
        <taxon>eudicotyledons</taxon>
        <taxon>Gunneridae</taxon>
        <taxon>Pentapetalae</taxon>
        <taxon>rosids</taxon>
        <taxon>malvids</taxon>
        <taxon>Sapindales</taxon>
        <taxon>Sapindaceae</taxon>
        <taxon>Hippocastanoideae</taxon>
        <taxon>Acereae</taxon>
        <taxon>Dipteronia</taxon>
    </lineage>
</organism>
<dbReference type="EMBL" id="JANJYI010000009">
    <property type="protein sequence ID" value="KAK2637598.1"/>
    <property type="molecule type" value="Genomic_DNA"/>
</dbReference>
<feature type="compositionally biased region" description="Polar residues" evidence="1">
    <location>
        <begin position="40"/>
        <end position="64"/>
    </location>
</feature>
<name>A0AAD9TL42_9ROSI</name>
<comment type="caution">
    <text evidence="2">The sequence shown here is derived from an EMBL/GenBank/DDBJ whole genome shotgun (WGS) entry which is preliminary data.</text>
</comment>
<sequence>MSSSQPNMDFDSNNPLNTQSQAPSYDINLVDIDDIECESGRQTSRVNQSTKRSSSGRPKQTSEAWNHFKRDYKWGSKGNMSSLW</sequence>
<reference evidence="2" key="1">
    <citation type="journal article" date="2023" name="Plant J.">
        <title>Genome sequences and population genomics provide insights into the demographic history, inbreeding, and mutation load of two 'living fossil' tree species of Dipteronia.</title>
        <authorList>
            <person name="Feng Y."/>
            <person name="Comes H.P."/>
            <person name="Chen J."/>
            <person name="Zhu S."/>
            <person name="Lu R."/>
            <person name="Zhang X."/>
            <person name="Li P."/>
            <person name="Qiu J."/>
            <person name="Olsen K.M."/>
            <person name="Qiu Y."/>
        </authorList>
    </citation>
    <scope>NUCLEOTIDE SEQUENCE</scope>
    <source>
        <strain evidence="2">KIB01</strain>
    </source>
</reference>
<evidence type="ECO:0000313" key="2">
    <source>
        <dbReference type="EMBL" id="KAK2637598.1"/>
    </source>
</evidence>
<proteinExistence type="predicted"/>
<feature type="compositionally biased region" description="Polar residues" evidence="1">
    <location>
        <begin position="1"/>
        <end position="23"/>
    </location>
</feature>
<dbReference type="AlphaFoldDB" id="A0AAD9TL42"/>
<keyword evidence="3" id="KW-1185">Reference proteome</keyword>
<feature type="region of interest" description="Disordered" evidence="1">
    <location>
        <begin position="1"/>
        <end position="84"/>
    </location>
</feature>
<accession>A0AAD9TL42</accession>
<evidence type="ECO:0000256" key="1">
    <source>
        <dbReference type="SAM" id="MobiDB-lite"/>
    </source>
</evidence>